<proteinExistence type="inferred from homology"/>
<dbReference type="PANTHER" id="PTHR43464">
    <property type="entry name" value="METHYLTRANSFERASE"/>
    <property type="match status" value="1"/>
</dbReference>
<dbReference type="EMBL" id="LAZR01000043">
    <property type="protein sequence ID" value="KKO00081.1"/>
    <property type="molecule type" value="Genomic_DNA"/>
</dbReference>
<evidence type="ECO:0000256" key="3">
    <source>
        <dbReference type="ARBA" id="ARBA00022691"/>
    </source>
</evidence>
<feature type="domain" description="Methyltransferase type 11" evidence="4">
    <location>
        <begin position="51"/>
        <end position="147"/>
    </location>
</feature>
<evidence type="ECO:0000256" key="2">
    <source>
        <dbReference type="ARBA" id="ARBA00022679"/>
    </source>
</evidence>
<evidence type="ECO:0000313" key="5">
    <source>
        <dbReference type="EMBL" id="KKO00081.1"/>
    </source>
</evidence>
<organism evidence="5">
    <name type="scientific">marine sediment metagenome</name>
    <dbReference type="NCBI Taxonomy" id="412755"/>
    <lineage>
        <taxon>unclassified sequences</taxon>
        <taxon>metagenomes</taxon>
        <taxon>ecological metagenomes</taxon>
    </lineage>
</organism>
<protein>
    <recommendedName>
        <fullName evidence="4">Methyltransferase type 11 domain-containing protein</fullName>
    </recommendedName>
</protein>
<dbReference type="Gene3D" id="3.40.50.150">
    <property type="entry name" value="Vaccinia Virus protein VP39"/>
    <property type="match status" value="1"/>
</dbReference>
<gene>
    <name evidence="5" type="ORF">LCGC14_0131930</name>
</gene>
<dbReference type="GO" id="GO:0032259">
    <property type="term" value="P:methylation"/>
    <property type="evidence" value="ECO:0007669"/>
    <property type="project" value="UniProtKB-KW"/>
</dbReference>
<keyword evidence="3" id="KW-0949">S-adenosyl-L-methionine</keyword>
<keyword evidence="2" id="KW-0808">Transferase</keyword>
<dbReference type="SUPFAM" id="SSF53335">
    <property type="entry name" value="S-adenosyl-L-methionine-dependent methyltransferases"/>
    <property type="match status" value="1"/>
</dbReference>
<evidence type="ECO:0000259" key="4">
    <source>
        <dbReference type="Pfam" id="PF08241"/>
    </source>
</evidence>
<dbReference type="HAMAP" id="MF_02057">
    <property type="entry name" value="tRNA_methyltr_CmoM"/>
    <property type="match status" value="1"/>
</dbReference>
<name>A0A0F9V4A3_9ZZZZ</name>
<dbReference type="GO" id="GO:0008757">
    <property type="term" value="F:S-adenosylmethionine-dependent methyltransferase activity"/>
    <property type="evidence" value="ECO:0007669"/>
    <property type="project" value="InterPro"/>
</dbReference>
<reference evidence="5" key="1">
    <citation type="journal article" date="2015" name="Nature">
        <title>Complex archaea that bridge the gap between prokaryotes and eukaryotes.</title>
        <authorList>
            <person name="Spang A."/>
            <person name="Saw J.H."/>
            <person name="Jorgensen S.L."/>
            <person name="Zaremba-Niedzwiedzka K."/>
            <person name="Martijn J."/>
            <person name="Lind A.E."/>
            <person name="van Eijk R."/>
            <person name="Schleper C."/>
            <person name="Guy L."/>
            <person name="Ettema T.J."/>
        </authorList>
    </citation>
    <scope>NUCLEOTIDE SEQUENCE</scope>
</reference>
<dbReference type="InterPro" id="IPR013216">
    <property type="entry name" value="Methyltransf_11"/>
</dbReference>
<sequence length="262" mass="29992">MTDRYFDHIGAHFARKIYASPKGAIRLAVLTRDLEQWLPELNEGERRLRVLDVGAGLGHVSEWLLLRGHQLTVSEPSTEMLDATRERLQALQSAYPATYLQVPLQALPERGEQYDLVICHAVLEWLDDPADALQHLSQLVAPTGALSLAFYNRDALAYKNLIKGQFRKLKTNQLAGQGKRSLTPQQPLDPRDMAQWASAAKFRLAGESGVRVFYDYMPEPFKSEAKLEELIEQELHYSQHPAYRHLGRYLHWWLRPTPGLDR</sequence>
<dbReference type="InterPro" id="IPR029063">
    <property type="entry name" value="SAM-dependent_MTases_sf"/>
</dbReference>
<dbReference type="AlphaFoldDB" id="A0A0F9V4A3"/>
<dbReference type="InterPro" id="IPR033664">
    <property type="entry name" value="Cmo5U_methylTrfase"/>
</dbReference>
<dbReference type="Pfam" id="PF08241">
    <property type="entry name" value="Methyltransf_11"/>
    <property type="match status" value="1"/>
</dbReference>
<comment type="caution">
    <text evidence="5">The sequence shown here is derived from an EMBL/GenBank/DDBJ whole genome shotgun (WGS) entry which is preliminary data.</text>
</comment>
<dbReference type="CDD" id="cd02440">
    <property type="entry name" value="AdoMet_MTases"/>
    <property type="match status" value="1"/>
</dbReference>
<evidence type="ECO:0000256" key="1">
    <source>
        <dbReference type="ARBA" id="ARBA00022603"/>
    </source>
</evidence>
<keyword evidence="1" id="KW-0489">Methyltransferase</keyword>
<dbReference type="PANTHER" id="PTHR43464:SF19">
    <property type="entry name" value="UBIQUINONE BIOSYNTHESIS O-METHYLTRANSFERASE, MITOCHONDRIAL"/>
    <property type="match status" value="1"/>
</dbReference>
<accession>A0A0F9V4A3</accession>